<dbReference type="GO" id="GO:0003911">
    <property type="term" value="F:DNA ligase (NAD+) activity"/>
    <property type="evidence" value="ECO:0007669"/>
    <property type="project" value="UniProtKB-EC"/>
</dbReference>
<dbReference type="KEGG" id="medw:NCTC10132_01354"/>
<evidence type="ECO:0000313" key="3">
    <source>
        <dbReference type="Proteomes" id="UP000257559"/>
    </source>
</evidence>
<evidence type="ECO:0000313" key="2">
    <source>
        <dbReference type="EMBL" id="SYV97982.1"/>
    </source>
</evidence>
<dbReference type="EMBL" id="LS991951">
    <property type="protein sequence ID" value="SYV97982.1"/>
    <property type="molecule type" value="Genomic_DNA"/>
</dbReference>
<keyword evidence="3" id="KW-1185">Reference proteome</keyword>
<accession>A0A3B0PMF7</accession>
<dbReference type="Gene3D" id="3.30.470.30">
    <property type="entry name" value="DNA ligase/mRNA capping enzyme"/>
    <property type="match status" value="1"/>
</dbReference>
<dbReference type="InterPro" id="IPR013840">
    <property type="entry name" value="DNAligase_N"/>
</dbReference>
<evidence type="ECO:0000259" key="1">
    <source>
        <dbReference type="SMART" id="SM00532"/>
    </source>
</evidence>
<dbReference type="Pfam" id="PF01653">
    <property type="entry name" value="DNA_ligase_aden"/>
    <property type="match status" value="1"/>
</dbReference>
<dbReference type="SMART" id="SM00532">
    <property type="entry name" value="LIGANc"/>
    <property type="match status" value="1"/>
</dbReference>
<organism evidence="2 3">
    <name type="scientific">Mycoplasmopsis edwardii</name>
    <dbReference type="NCBI Taxonomy" id="53558"/>
    <lineage>
        <taxon>Bacteria</taxon>
        <taxon>Bacillati</taxon>
        <taxon>Mycoplasmatota</taxon>
        <taxon>Mycoplasmoidales</taxon>
        <taxon>Metamycoplasmataceae</taxon>
        <taxon>Mycoplasmopsis</taxon>
    </lineage>
</organism>
<keyword evidence="2" id="KW-0436">Ligase</keyword>
<name>A0A3B0PMF7_9BACT</name>
<gene>
    <name evidence="2" type="primary">ligA_2</name>
    <name evidence="2" type="ORF">NCTC10132_01354</name>
</gene>
<reference evidence="3" key="1">
    <citation type="submission" date="2018-06" db="EMBL/GenBank/DDBJ databases">
        <authorList>
            <consortium name="Pathogen Informatics"/>
        </authorList>
    </citation>
    <scope>NUCLEOTIDE SEQUENCE [LARGE SCALE GENOMIC DNA]</scope>
    <source>
        <strain evidence="3">NCTC10132</strain>
    </source>
</reference>
<feature type="non-terminal residue" evidence="2">
    <location>
        <position position="183"/>
    </location>
</feature>
<dbReference type="AlphaFoldDB" id="A0A3B0PMF7"/>
<protein>
    <submittedName>
        <fullName evidence="2">DNA ligase (NAD(+))</fullName>
        <ecNumber evidence="2">6.5.1.2</ecNumber>
    </submittedName>
</protein>
<dbReference type="SUPFAM" id="SSF56091">
    <property type="entry name" value="DNA ligase/mRNA capping enzyme, catalytic domain"/>
    <property type="match status" value="1"/>
</dbReference>
<feature type="domain" description="NAD-dependent DNA ligase N-terminal" evidence="1">
    <location>
        <begin position="1"/>
        <end position="182"/>
    </location>
</feature>
<proteinExistence type="predicted"/>
<dbReference type="EC" id="6.5.1.2" evidence="2"/>
<dbReference type="Proteomes" id="UP000257559">
    <property type="component" value="Chromosome"/>
</dbReference>
<sequence length="183" mass="20495">MLSLAKAYSQGDVNKFYNDCVAKVGKDVSFSLEPKIDGASISLHYQDGILVRAVTRGTGLIGNDVTNNIKEINDIPKVIDFEGNLEVRGEIYLPKSEFKKINESRLKNGEKPFANPRNAASGSIQQLDNKNIKERNLSAIIYDVVDPLENGIKKQTEAIKMLNKLGFPINTYIQEAFDFEQIW</sequence>
<dbReference type="InterPro" id="IPR013839">
    <property type="entry name" value="DNAligase_adenylation"/>
</dbReference>